<keyword evidence="2" id="KW-1185">Reference proteome</keyword>
<protein>
    <submittedName>
        <fullName evidence="1">Uncharacterized protein</fullName>
    </submittedName>
</protein>
<comment type="caution">
    <text evidence="1">The sequence shown here is derived from an EMBL/GenBank/DDBJ whole genome shotgun (WGS) entry which is preliminary data.</text>
</comment>
<name>A0AAW0LCF8_QUESU</name>
<evidence type="ECO:0000313" key="2">
    <source>
        <dbReference type="Proteomes" id="UP000237347"/>
    </source>
</evidence>
<dbReference type="AlphaFoldDB" id="A0AAW0LCF8"/>
<dbReference type="EMBL" id="PKMF04000116">
    <property type="protein sequence ID" value="KAK7849245.1"/>
    <property type="molecule type" value="Genomic_DNA"/>
</dbReference>
<accession>A0AAW0LCF8</accession>
<gene>
    <name evidence="1" type="ORF">CFP56_003232</name>
</gene>
<organism evidence="1 2">
    <name type="scientific">Quercus suber</name>
    <name type="common">Cork oak</name>
    <dbReference type="NCBI Taxonomy" id="58331"/>
    <lineage>
        <taxon>Eukaryota</taxon>
        <taxon>Viridiplantae</taxon>
        <taxon>Streptophyta</taxon>
        <taxon>Embryophyta</taxon>
        <taxon>Tracheophyta</taxon>
        <taxon>Spermatophyta</taxon>
        <taxon>Magnoliopsida</taxon>
        <taxon>eudicotyledons</taxon>
        <taxon>Gunneridae</taxon>
        <taxon>Pentapetalae</taxon>
        <taxon>rosids</taxon>
        <taxon>fabids</taxon>
        <taxon>Fagales</taxon>
        <taxon>Fagaceae</taxon>
        <taxon>Quercus</taxon>
    </lineage>
</organism>
<sequence>MVWTNGLAWFGDHDHGSRYCVAESSPSIYAMSSCVQQHRECPHIYVFNFYPVSDYLYMGGCPDRQQHRLYRFCSKSSGHPR</sequence>
<reference evidence="1 2" key="1">
    <citation type="journal article" date="2018" name="Sci. Data">
        <title>The draft genome sequence of cork oak.</title>
        <authorList>
            <person name="Ramos A.M."/>
            <person name="Usie A."/>
            <person name="Barbosa P."/>
            <person name="Barros P.M."/>
            <person name="Capote T."/>
            <person name="Chaves I."/>
            <person name="Simoes F."/>
            <person name="Abreu I."/>
            <person name="Carrasquinho I."/>
            <person name="Faro C."/>
            <person name="Guimaraes J.B."/>
            <person name="Mendonca D."/>
            <person name="Nobrega F."/>
            <person name="Rodrigues L."/>
            <person name="Saibo N.J.M."/>
            <person name="Varela M.C."/>
            <person name="Egas C."/>
            <person name="Matos J."/>
            <person name="Miguel C.M."/>
            <person name="Oliveira M.M."/>
            <person name="Ricardo C.P."/>
            <person name="Goncalves S."/>
        </authorList>
    </citation>
    <scope>NUCLEOTIDE SEQUENCE [LARGE SCALE GENOMIC DNA]</scope>
    <source>
        <strain evidence="2">cv. HL8</strain>
    </source>
</reference>
<proteinExistence type="predicted"/>
<dbReference type="Proteomes" id="UP000237347">
    <property type="component" value="Unassembled WGS sequence"/>
</dbReference>
<evidence type="ECO:0000313" key="1">
    <source>
        <dbReference type="EMBL" id="KAK7849245.1"/>
    </source>
</evidence>